<keyword evidence="4" id="KW-0732">Signal</keyword>
<feature type="transmembrane region" description="Helical" evidence="9">
    <location>
        <begin position="27"/>
        <end position="50"/>
    </location>
</feature>
<evidence type="ECO:0000256" key="1">
    <source>
        <dbReference type="ARBA" id="ARBA00004651"/>
    </source>
</evidence>
<evidence type="ECO:0000256" key="7">
    <source>
        <dbReference type="ARBA" id="ARBA00023180"/>
    </source>
</evidence>
<protein>
    <recommendedName>
        <fullName evidence="10">GPR158/179 extracellular domain-containing protein</fullName>
    </recommendedName>
</protein>
<keyword evidence="9" id="KW-1133">Transmembrane helix</keyword>
<evidence type="ECO:0000256" key="6">
    <source>
        <dbReference type="ARBA" id="ARBA00023170"/>
    </source>
</evidence>
<keyword evidence="3" id="KW-1003">Cell membrane</keyword>
<reference evidence="11 12" key="1">
    <citation type="submission" date="2022-12" db="EMBL/GenBank/DDBJ databases">
        <title>Chromosome-level genome of Tegillarca granosa.</title>
        <authorList>
            <person name="Kim J."/>
        </authorList>
    </citation>
    <scope>NUCLEOTIDE SEQUENCE [LARGE SCALE GENOMIC DNA]</scope>
    <source>
        <strain evidence="11">Teg-2019</strain>
        <tissue evidence="11">Adductor muscle</tissue>
    </source>
</reference>
<dbReference type="PANTHER" id="PTHR32546">
    <property type="entry name" value="G-PROTEIN COUPLED RECEPTOR 158-RELATED"/>
    <property type="match status" value="1"/>
</dbReference>
<keyword evidence="5" id="KW-0297">G-protein coupled receptor</keyword>
<keyword evidence="9" id="KW-0812">Transmembrane</keyword>
<keyword evidence="8" id="KW-0807">Transducer</keyword>
<comment type="caution">
    <text evidence="11">The sequence shown here is derived from an EMBL/GenBank/DDBJ whole genome shotgun (WGS) entry which is preliminary data.</text>
</comment>
<dbReference type="Gene3D" id="3.30.450.20">
    <property type="entry name" value="PAS domain"/>
    <property type="match status" value="2"/>
</dbReference>
<dbReference type="InterPro" id="IPR054714">
    <property type="entry name" value="GPR158_179_extracellular"/>
</dbReference>
<dbReference type="EMBL" id="JARBDR010000337">
    <property type="protein sequence ID" value="KAJ8315621.1"/>
    <property type="molecule type" value="Genomic_DNA"/>
</dbReference>
<dbReference type="Proteomes" id="UP001217089">
    <property type="component" value="Unassembled WGS sequence"/>
</dbReference>
<feature type="domain" description="GPR158/179 extracellular" evidence="10">
    <location>
        <begin position="737"/>
        <end position="826"/>
    </location>
</feature>
<evidence type="ECO:0000256" key="4">
    <source>
        <dbReference type="ARBA" id="ARBA00022729"/>
    </source>
</evidence>
<keyword evidence="6" id="KW-0675">Receptor</keyword>
<proteinExistence type="inferred from homology"/>
<gene>
    <name evidence="11" type="ORF">KUTeg_007771</name>
</gene>
<evidence type="ECO:0000313" key="11">
    <source>
        <dbReference type="EMBL" id="KAJ8315621.1"/>
    </source>
</evidence>
<evidence type="ECO:0000313" key="12">
    <source>
        <dbReference type="Proteomes" id="UP001217089"/>
    </source>
</evidence>
<feature type="domain" description="GPR158/179 extracellular" evidence="10">
    <location>
        <begin position="297"/>
        <end position="401"/>
    </location>
</feature>
<keyword evidence="7" id="KW-0325">Glycoprotein</keyword>
<name>A0ABQ9FE81_TEGGR</name>
<organism evidence="11 12">
    <name type="scientific">Tegillarca granosa</name>
    <name type="common">Malaysian cockle</name>
    <name type="synonym">Anadara granosa</name>
    <dbReference type="NCBI Taxonomy" id="220873"/>
    <lineage>
        <taxon>Eukaryota</taxon>
        <taxon>Metazoa</taxon>
        <taxon>Spiralia</taxon>
        <taxon>Lophotrochozoa</taxon>
        <taxon>Mollusca</taxon>
        <taxon>Bivalvia</taxon>
        <taxon>Autobranchia</taxon>
        <taxon>Pteriomorphia</taxon>
        <taxon>Arcoida</taxon>
        <taxon>Arcoidea</taxon>
        <taxon>Arcidae</taxon>
        <taxon>Tegillarca</taxon>
    </lineage>
</organism>
<comment type="similarity">
    <text evidence="2">Belongs to the G-protein coupled receptor 3 family.</text>
</comment>
<dbReference type="PANTHER" id="PTHR32546:SF25">
    <property type="entry name" value="MIP05539P"/>
    <property type="match status" value="1"/>
</dbReference>
<keyword evidence="12" id="KW-1185">Reference proteome</keyword>
<sequence length="888" mass="103954">MSPFRLGRRVSQMVIYGNEKMESYHRYIFITILPVILFPILSGVTGRSVYNWIAYDSIDVVMDKLVTVNEENCRSKPKEELQLPASTVSQRPVYNMLLTSVIFSNRSNLLHLHNMALNRAFYFSYMYQKLNRSVDFSTQPGIMYLYMSTTADVTGSEGFINGSAIFFDNNCFYPNFYSLLDFNRTVPLFGPRAWRADDYDESTNWLREPTNNTVDIHDYSAGELSNYTSPDYKMNNWYSMWMPDLSPSQDSLRKFTYTVGLKYSNETGKFIKDEFESDAFFGPPQPGQNDDISLPVEWTVPYFDCGRSNRWIVSASSPVVEYMPRYSDFVQLRRPRFVAVITQDIEFERIDINPCPVSEGNNDPNYFAGTARCKPTTMCEPLQGWGFRRGGYQCVCQPGYYYPWWHDGPFQGLEIEQATQDEYENGFNCYPVDYQQVIPNEMPTWVTRRKRSTYPVTTKDRFLAEAVPSDSSPRVKLVAKRALDQKDMKARLRKRRFIARYPGETKKIRHKRDLFDQEMRQRMENILIRKYKTNGGNCASKPAYQLFLPGDAAYGVEKAFEAQGRTALRLAHFLCDFLQNVDEYETFGNLKGDRRLNETHLFGEVLANVMSDFKVMGSGVFFDRYKFRMSPPLNNTDPRFINGITREFFGPYAWKYKNVNSDGLSNYRAEDFAGHKDYYIDKYWFRRMKSRWQTNFSALKKYTAKPMIRSDENGTSLVRFEHYPLTYLAPTYEHGEWLRPEFKCDPTKLKYEDWVSTYVVPFFGRNDLKTHLEFKGVVTVEVKLDYLDINQCPGEFFEANGFKNTARCNYQSSYRGSYKCECRQGYEYPFNDLAWYFDGQTMEEEYDKMMRGEPNRYDTLKCRIAGASSLYGSWLLVTVSAIILMFWH</sequence>
<keyword evidence="9" id="KW-0472">Membrane</keyword>
<dbReference type="InterPro" id="IPR043458">
    <property type="entry name" value="GPR158/179"/>
</dbReference>
<evidence type="ECO:0000256" key="5">
    <source>
        <dbReference type="ARBA" id="ARBA00023040"/>
    </source>
</evidence>
<evidence type="ECO:0000256" key="9">
    <source>
        <dbReference type="SAM" id="Phobius"/>
    </source>
</evidence>
<comment type="subcellular location">
    <subcellularLocation>
        <location evidence="1">Cell membrane</location>
        <topology evidence="1">Multi-pass membrane protein</topology>
    </subcellularLocation>
</comment>
<accession>A0ABQ9FE81</accession>
<evidence type="ECO:0000256" key="3">
    <source>
        <dbReference type="ARBA" id="ARBA00022475"/>
    </source>
</evidence>
<feature type="transmembrane region" description="Helical" evidence="9">
    <location>
        <begin position="870"/>
        <end position="887"/>
    </location>
</feature>
<dbReference type="Pfam" id="PF22572">
    <property type="entry name" value="GPR158_179_EC"/>
    <property type="match status" value="2"/>
</dbReference>
<evidence type="ECO:0000256" key="2">
    <source>
        <dbReference type="ARBA" id="ARBA00007242"/>
    </source>
</evidence>
<evidence type="ECO:0000259" key="10">
    <source>
        <dbReference type="Pfam" id="PF22572"/>
    </source>
</evidence>
<evidence type="ECO:0000256" key="8">
    <source>
        <dbReference type="ARBA" id="ARBA00023224"/>
    </source>
</evidence>